<gene>
    <name evidence="1" type="ORF">M1B35_10770</name>
</gene>
<keyword evidence="1" id="KW-0808">Transferase</keyword>
<dbReference type="Gene3D" id="3.40.50.150">
    <property type="entry name" value="Vaccinia Virus protein VP39"/>
    <property type="match status" value="1"/>
</dbReference>
<name>A0ABT0JF99_9PSED</name>
<keyword evidence="1" id="KW-0489">Methyltransferase</keyword>
<dbReference type="Proteomes" id="UP001155163">
    <property type="component" value="Unassembled WGS sequence"/>
</dbReference>
<dbReference type="GO" id="GO:0008168">
    <property type="term" value="F:methyltransferase activity"/>
    <property type="evidence" value="ECO:0007669"/>
    <property type="project" value="UniProtKB-KW"/>
</dbReference>
<evidence type="ECO:0000313" key="2">
    <source>
        <dbReference type="Proteomes" id="UP001155163"/>
    </source>
</evidence>
<protein>
    <submittedName>
        <fullName evidence="1">Class I SAM-dependent methyltransferase</fullName>
    </submittedName>
</protein>
<comment type="caution">
    <text evidence="1">The sequence shown here is derived from an EMBL/GenBank/DDBJ whole genome shotgun (WGS) entry which is preliminary data.</text>
</comment>
<dbReference type="GO" id="GO:0032259">
    <property type="term" value="P:methylation"/>
    <property type="evidence" value="ECO:0007669"/>
    <property type="project" value="UniProtKB-KW"/>
</dbReference>
<organism evidence="1 2">
    <name type="scientific">Pseudomonas morbosilactucae</name>
    <dbReference type="NCBI Taxonomy" id="2938197"/>
    <lineage>
        <taxon>Bacteria</taxon>
        <taxon>Pseudomonadati</taxon>
        <taxon>Pseudomonadota</taxon>
        <taxon>Gammaproteobacteria</taxon>
        <taxon>Pseudomonadales</taxon>
        <taxon>Pseudomonadaceae</taxon>
        <taxon>Pseudomonas</taxon>
    </lineage>
</organism>
<keyword evidence="2" id="KW-1185">Reference proteome</keyword>
<evidence type="ECO:0000313" key="1">
    <source>
        <dbReference type="EMBL" id="MCK9814593.1"/>
    </source>
</evidence>
<sequence length="239" mass="26660">MYGRIDPKTYASQWAHESTHIESQGTYQWLSSVTPSGNVLEIGSGIGFGTISLAATRAVLSLDSNVDLIEKARMRVQSCGVNAEILCTDFLRPSTEAIARIQSFVPKVVVAWFVGSNADDQEKHASEVPWLERAKKYRENVEDAVLALPLCQPSVEWVHLATRTGRVSGFTDEQVKLSQLENYDQYVFHPNGFEVTDIQIMPWDRQDSQFGYQDSFNPNRAPGPSEPAILSILAKRRVG</sequence>
<dbReference type="SUPFAM" id="SSF53335">
    <property type="entry name" value="S-adenosyl-L-methionine-dependent methyltransferases"/>
    <property type="match status" value="1"/>
</dbReference>
<dbReference type="RefSeq" id="WP_268261915.1">
    <property type="nucleotide sequence ID" value="NZ_JALQCX010000016.1"/>
</dbReference>
<dbReference type="EMBL" id="JALQCX010000016">
    <property type="protein sequence ID" value="MCK9814593.1"/>
    <property type="molecule type" value="Genomic_DNA"/>
</dbReference>
<reference evidence="1 2" key="2">
    <citation type="journal article" date="2023" name="Plant Pathol.">
        <title>Dismantling and reorganizing Pseudomonas marginalis sensu#lato.</title>
        <authorList>
            <person name="Sawada H."/>
            <person name="Fujikawa T."/>
            <person name="Satou M."/>
        </authorList>
    </citation>
    <scope>NUCLEOTIDE SEQUENCE [LARGE SCALE GENOMIC DNA]</scope>
    <source>
        <strain evidence="1 2">MAFF 302046</strain>
    </source>
</reference>
<dbReference type="InterPro" id="IPR029063">
    <property type="entry name" value="SAM-dependent_MTases_sf"/>
</dbReference>
<proteinExistence type="predicted"/>
<reference evidence="1 2" key="1">
    <citation type="journal article" date="2022" name="Int. J. Syst. Evol. Microbiol.">
        <title>Pseudomonas aegrilactucae sp. nov. and Pseudomonas morbosilactucae sp. nov., pathogens causing bacterial rot of lettuce in Japan.</title>
        <authorList>
            <person name="Sawada H."/>
            <person name="Fujikawa T."/>
            <person name="Satou M."/>
        </authorList>
    </citation>
    <scope>NUCLEOTIDE SEQUENCE [LARGE SCALE GENOMIC DNA]</scope>
    <source>
        <strain evidence="1 2">MAFF 302046</strain>
    </source>
</reference>
<accession>A0ABT0JF99</accession>